<evidence type="ECO:0000313" key="1">
    <source>
        <dbReference type="EMBL" id="OVZ83386.1"/>
    </source>
</evidence>
<dbReference type="RefSeq" id="WP_087816475.1">
    <property type="nucleotide sequence ID" value="NZ_CBCPKE010000014.1"/>
</dbReference>
<dbReference type="AlphaFoldDB" id="A0A208ZSE0"/>
<organism evidence="1 2">
    <name type="scientific">Yersinia intermedia</name>
    <dbReference type="NCBI Taxonomy" id="631"/>
    <lineage>
        <taxon>Bacteria</taxon>
        <taxon>Pseudomonadati</taxon>
        <taxon>Pseudomonadota</taxon>
        <taxon>Gammaproteobacteria</taxon>
        <taxon>Enterobacterales</taxon>
        <taxon>Yersiniaceae</taxon>
        <taxon>Yersinia</taxon>
    </lineage>
</organism>
<dbReference type="Proteomes" id="UP000196440">
    <property type="component" value="Unassembled WGS sequence"/>
</dbReference>
<proteinExistence type="predicted"/>
<evidence type="ECO:0000313" key="2">
    <source>
        <dbReference type="Proteomes" id="UP000196440"/>
    </source>
</evidence>
<reference evidence="1 2" key="1">
    <citation type="submission" date="2017-05" db="EMBL/GenBank/DDBJ databases">
        <title>Whole genome sequencing of Yersinia kristensenii.</title>
        <authorList>
            <person name="Campioni F."/>
        </authorList>
    </citation>
    <scope>NUCLEOTIDE SEQUENCE [LARGE SCALE GENOMIC DNA]</scope>
    <source>
        <strain evidence="1 2">CFSAN060536</strain>
    </source>
</reference>
<dbReference type="SUPFAM" id="SSF56399">
    <property type="entry name" value="ADP-ribosylation"/>
    <property type="match status" value="1"/>
</dbReference>
<comment type="caution">
    <text evidence="1">The sequence shown here is derived from an EMBL/GenBank/DDBJ whole genome shotgun (WGS) entry which is preliminary data.</text>
</comment>
<sequence length="190" mass="22044">MAKYYTADSANGLRPFCQIIQGNYEPKKQELAIFLTQMYPDGLSKHGHNYLYNPGPLMDEKNGDGQALLIGLVFELVRRSHFPEKPSRYQSLFACQHISEVKEFREQLADEREEDEIRTAPIYEVFTDEAVHCGDMRLLSDDCPVLELYRRAYLYWSGEPAPVREGKEEEKPFWELLIPLPVLIGRQISE</sequence>
<dbReference type="EMBL" id="NHOI01000033">
    <property type="protein sequence ID" value="OVZ83386.1"/>
    <property type="molecule type" value="Genomic_DNA"/>
</dbReference>
<protein>
    <submittedName>
        <fullName evidence="1">DUF2441 domain-containing protein</fullName>
    </submittedName>
</protein>
<gene>
    <name evidence="1" type="ORF">CBW57_19075</name>
</gene>
<name>A0A208ZSE0_YERIN</name>
<accession>A0A208ZSE0</accession>